<organism evidence="1 2">
    <name type="scientific">Namhaeicola litoreus</name>
    <dbReference type="NCBI Taxonomy" id="1052145"/>
    <lineage>
        <taxon>Bacteria</taxon>
        <taxon>Pseudomonadati</taxon>
        <taxon>Bacteroidota</taxon>
        <taxon>Flavobacteriia</taxon>
        <taxon>Flavobacteriales</taxon>
        <taxon>Flavobacteriaceae</taxon>
        <taxon>Namhaeicola</taxon>
    </lineage>
</organism>
<proteinExistence type="predicted"/>
<name>A0ABW3XYQ9_9FLAO</name>
<dbReference type="Proteomes" id="UP001597201">
    <property type="component" value="Unassembled WGS sequence"/>
</dbReference>
<sequence length="107" mass="12533">MDKFITSGDSDLLENIILQLNKDFQLSGNDFQIDQGLSAHELIQLLRSFVKKCLDKNVQGLMNLLYRIDVPESEIRKAFTKIDQLNEKLVYFILSKEFLKVYFRNKS</sequence>
<evidence type="ECO:0000313" key="1">
    <source>
        <dbReference type="EMBL" id="MFD1314328.1"/>
    </source>
</evidence>
<keyword evidence="2" id="KW-1185">Reference proteome</keyword>
<evidence type="ECO:0000313" key="2">
    <source>
        <dbReference type="Proteomes" id="UP001597201"/>
    </source>
</evidence>
<gene>
    <name evidence="1" type="ORF">ACFQ39_01775</name>
</gene>
<dbReference type="RefSeq" id="WP_377175821.1">
    <property type="nucleotide sequence ID" value="NZ_JBHTMY010000001.1"/>
</dbReference>
<dbReference type="EMBL" id="JBHTMY010000001">
    <property type="protein sequence ID" value="MFD1314328.1"/>
    <property type="molecule type" value="Genomic_DNA"/>
</dbReference>
<comment type="caution">
    <text evidence="1">The sequence shown here is derived from an EMBL/GenBank/DDBJ whole genome shotgun (WGS) entry which is preliminary data.</text>
</comment>
<accession>A0ABW3XYQ9</accession>
<reference evidence="2" key="1">
    <citation type="journal article" date="2019" name="Int. J. Syst. Evol. Microbiol.">
        <title>The Global Catalogue of Microorganisms (GCM) 10K type strain sequencing project: providing services to taxonomists for standard genome sequencing and annotation.</title>
        <authorList>
            <consortium name="The Broad Institute Genomics Platform"/>
            <consortium name="The Broad Institute Genome Sequencing Center for Infectious Disease"/>
            <person name="Wu L."/>
            <person name="Ma J."/>
        </authorList>
    </citation>
    <scope>NUCLEOTIDE SEQUENCE [LARGE SCALE GENOMIC DNA]</scope>
    <source>
        <strain evidence="2">CCUG 61485</strain>
    </source>
</reference>
<protein>
    <submittedName>
        <fullName evidence="1">Uncharacterized protein</fullName>
    </submittedName>
</protein>